<organism evidence="1 3">
    <name type="scientific">Vigna unguiculata</name>
    <name type="common">Cowpea</name>
    <dbReference type="NCBI Taxonomy" id="3917"/>
    <lineage>
        <taxon>Eukaryota</taxon>
        <taxon>Viridiplantae</taxon>
        <taxon>Streptophyta</taxon>
        <taxon>Embryophyta</taxon>
        <taxon>Tracheophyta</taxon>
        <taxon>Spermatophyta</taxon>
        <taxon>Magnoliopsida</taxon>
        <taxon>eudicotyledons</taxon>
        <taxon>Gunneridae</taxon>
        <taxon>Pentapetalae</taxon>
        <taxon>rosids</taxon>
        <taxon>fabids</taxon>
        <taxon>Fabales</taxon>
        <taxon>Fabaceae</taxon>
        <taxon>Papilionoideae</taxon>
        <taxon>50 kb inversion clade</taxon>
        <taxon>NPAAA clade</taxon>
        <taxon>indigoferoid/millettioid clade</taxon>
        <taxon>Phaseoleae</taxon>
        <taxon>Vigna</taxon>
    </lineage>
</organism>
<accession>A0A4D6LGJ0</accession>
<proteinExistence type="predicted"/>
<dbReference type="Proteomes" id="UP000501690">
    <property type="component" value="Linkage Group LG3"/>
</dbReference>
<evidence type="ECO:0000313" key="1">
    <source>
        <dbReference type="EMBL" id="QCD87526.1"/>
    </source>
</evidence>
<dbReference type="EMBL" id="CP039347">
    <property type="protein sequence ID" value="QCD87526.1"/>
    <property type="molecule type" value="Genomic_DNA"/>
</dbReference>
<gene>
    <name evidence="1" type="ORF">DEO72_LG3g2062</name>
    <name evidence="2" type="ORF">DEO72_LG3g2063</name>
</gene>
<dbReference type="EMBL" id="CP039347">
    <property type="protein sequence ID" value="QCD87527.1"/>
    <property type="molecule type" value="Genomic_DNA"/>
</dbReference>
<evidence type="ECO:0000313" key="3">
    <source>
        <dbReference type="Proteomes" id="UP000501690"/>
    </source>
</evidence>
<sequence length="102" mass="11115">MANSGSLVRGRLAVMALSPSGTCSEKGFEALCAWRYATPARRSRSWQRLAARLPRQTICTAAAWNFDFVCVGYKASNGALKVRLLVLLELWLGMYPLSCGSG</sequence>
<evidence type="ECO:0000313" key="2">
    <source>
        <dbReference type="EMBL" id="QCD87527.1"/>
    </source>
</evidence>
<keyword evidence="3" id="KW-1185">Reference proteome</keyword>
<dbReference type="AlphaFoldDB" id="A0A4D6LGJ0"/>
<name>A0A4D6LGJ0_VIGUN</name>
<reference evidence="1 3" key="1">
    <citation type="submission" date="2019-04" db="EMBL/GenBank/DDBJ databases">
        <title>An improved genome assembly and genetic linkage map for asparagus bean, Vigna unguiculata ssp. sesquipedialis.</title>
        <authorList>
            <person name="Xia Q."/>
            <person name="Zhang R."/>
            <person name="Dong Y."/>
        </authorList>
    </citation>
    <scope>NUCLEOTIDE SEQUENCE [LARGE SCALE GENOMIC DNA]</scope>
    <source>
        <tissue evidence="1">Leaf</tissue>
    </source>
</reference>
<protein>
    <submittedName>
        <fullName evidence="1">Uncharacterized protein</fullName>
    </submittedName>
</protein>